<dbReference type="Gene3D" id="1.20.1250.20">
    <property type="entry name" value="MFS general substrate transporter like domains"/>
    <property type="match status" value="1"/>
</dbReference>
<dbReference type="RefSeq" id="WP_092917529.1">
    <property type="nucleotide sequence ID" value="NZ_FOZN01000002.1"/>
</dbReference>
<evidence type="ECO:0000256" key="3">
    <source>
        <dbReference type="ARBA" id="ARBA00022692"/>
    </source>
</evidence>
<dbReference type="GO" id="GO:0005886">
    <property type="term" value="C:plasma membrane"/>
    <property type="evidence" value="ECO:0007669"/>
    <property type="project" value="UniProtKB-SubCell"/>
</dbReference>
<feature type="transmembrane region" description="Helical" evidence="6">
    <location>
        <begin position="411"/>
        <end position="434"/>
    </location>
</feature>
<reference evidence="8 9" key="1">
    <citation type="submission" date="2016-10" db="EMBL/GenBank/DDBJ databases">
        <authorList>
            <person name="Varghese N."/>
            <person name="Submissions S."/>
        </authorList>
    </citation>
    <scope>NUCLEOTIDE SEQUENCE [LARGE SCALE GENOMIC DNA]</scope>
    <source>
        <strain evidence="8 9">IAM 15147</strain>
    </source>
</reference>
<organism evidence="8 9">
    <name type="scientific">Agrococcus baldri</name>
    <dbReference type="NCBI Taxonomy" id="153730"/>
    <lineage>
        <taxon>Bacteria</taxon>
        <taxon>Bacillati</taxon>
        <taxon>Actinomycetota</taxon>
        <taxon>Actinomycetes</taxon>
        <taxon>Micrococcales</taxon>
        <taxon>Microbacteriaceae</taxon>
        <taxon>Agrococcus</taxon>
    </lineage>
</organism>
<accession>A0AA94HMQ7</accession>
<keyword evidence="4 6" id="KW-1133">Transmembrane helix</keyword>
<protein>
    <submittedName>
        <fullName evidence="8">Major Facilitator Superfamily protein</fullName>
    </submittedName>
</protein>
<dbReference type="Pfam" id="PF07690">
    <property type="entry name" value="MFS_1"/>
    <property type="match status" value="1"/>
</dbReference>
<feature type="transmembrane region" description="Helical" evidence="6">
    <location>
        <begin position="274"/>
        <end position="295"/>
    </location>
</feature>
<evidence type="ECO:0000256" key="5">
    <source>
        <dbReference type="ARBA" id="ARBA00023136"/>
    </source>
</evidence>
<keyword evidence="3 6" id="KW-0812">Transmembrane</keyword>
<dbReference type="GO" id="GO:0022857">
    <property type="term" value="F:transmembrane transporter activity"/>
    <property type="evidence" value="ECO:0007669"/>
    <property type="project" value="InterPro"/>
</dbReference>
<evidence type="ECO:0000256" key="2">
    <source>
        <dbReference type="ARBA" id="ARBA00022448"/>
    </source>
</evidence>
<feature type="transmembrane region" description="Helical" evidence="6">
    <location>
        <begin position="204"/>
        <end position="223"/>
    </location>
</feature>
<dbReference type="Proteomes" id="UP000198506">
    <property type="component" value="Unassembled WGS sequence"/>
</dbReference>
<dbReference type="PANTHER" id="PTHR42718:SF9">
    <property type="entry name" value="MAJOR FACILITATOR SUPERFAMILY MULTIDRUG TRANSPORTER MFSC"/>
    <property type="match status" value="1"/>
</dbReference>
<evidence type="ECO:0000256" key="6">
    <source>
        <dbReference type="SAM" id="Phobius"/>
    </source>
</evidence>
<dbReference type="InterPro" id="IPR020846">
    <property type="entry name" value="MFS_dom"/>
</dbReference>
<feature type="transmembrane region" description="Helical" evidence="6">
    <location>
        <begin position="86"/>
        <end position="109"/>
    </location>
</feature>
<dbReference type="AlphaFoldDB" id="A0AA94HMQ7"/>
<gene>
    <name evidence="8" type="ORF">SAMN04487783_1594</name>
</gene>
<proteinExistence type="predicted"/>
<feature type="transmembrane region" description="Helical" evidence="6">
    <location>
        <begin position="171"/>
        <end position="192"/>
    </location>
</feature>
<keyword evidence="9" id="KW-1185">Reference proteome</keyword>
<dbReference type="SUPFAM" id="SSF103473">
    <property type="entry name" value="MFS general substrate transporter"/>
    <property type="match status" value="1"/>
</dbReference>
<feature type="transmembrane region" description="Helical" evidence="6">
    <location>
        <begin position="315"/>
        <end position="335"/>
    </location>
</feature>
<feature type="transmembrane region" description="Helical" evidence="6">
    <location>
        <begin position="115"/>
        <end position="135"/>
    </location>
</feature>
<evidence type="ECO:0000256" key="1">
    <source>
        <dbReference type="ARBA" id="ARBA00004651"/>
    </source>
</evidence>
<evidence type="ECO:0000259" key="7">
    <source>
        <dbReference type="PROSITE" id="PS50850"/>
    </source>
</evidence>
<feature type="transmembrane region" description="Helical" evidence="6">
    <location>
        <begin position="229"/>
        <end position="253"/>
    </location>
</feature>
<keyword evidence="2" id="KW-0813">Transport</keyword>
<feature type="domain" description="Major facilitator superfamily (MFS) profile" evidence="7">
    <location>
        <begin position="20"/>
        <end position="463"/>
    </location>
</feature>
<evidence type="ECO:0000313" key="8">
    <source>
        <dbReference type="EMBL" id="SFS11559.1"/>
    </source>
</evidence>
<feature type="transmembrane region" description="Helical" evidence="6">
    <location>
        <begin position="56"/>
        <end position="74"/>
    </location>
</feature>
<name>A0AA94HMQ7_9MICO</name>
<feature type="transmembrane region" description="Helical" evidence="6">
    <location>
        <begin position="440"/>
        <end position="459"/>
    </location>
</feature>
<sequence length="468" mass="47516">MVTAAETARPPITRRRAALLIATLSGGGIISALQQTLVMPVLSVAPQRYGVTADDASWLLTAVLLAGVVAPPVVTRLADLFGRRRMLVVTLALLVAGSIVAALPLSFGWVLVGRALQGSATALLPIGISILAEVLPRQRIALGIALMSATLAVGGAAGLPLSGLLFELSGFAGVFGVTAVLGAIALPVVLIVVPRTPPRAVGRFDWSGALVLSTALVSIMLVISKGTAWGWTSMPTLGLLGAGLVLLTIFGIMQARSTSPLIELGQLASRPVRWTNLATVLASMAMFANMLIATFELAIPAREGGPSLGVVETGLALLPIGAVSVVATPLVARMLNRLGARMTLCVGSALMAMGFAAHLATDHQLGWILVNSVVVAIGAAMAFAAMPLLVLRFAPAEDAATANGINSLMRFFGFAAASAILGVVAALPSAAGSLLDPLDIASAGACMIAVLAAVAALAIPRRRLLAGG</sequence>
<keyword evidence="5 6" id="KW-0472">Membrane</keyword>
<dbReference type="PANTHER" id="PTHR42718">
    <property type="entry name" value="MAJOR FACILITATOR SUPERFAMILY MULTIDRUG TRANSPORTER MFSC"/>
    <property type="match status" value="1"/>
</dbReference>
<feature type="transmembrane region" description="Helical" evidence="6">
    <location>
        <begin position="367"/>
        <end position="391"/>
    </location>
</feature>
<dbReference type="InterPro" id="IPR036259">
    <property type="entry name" value="MFS_trans_sf"/>
</dbReference>
<comment type="caution">
    <text evidence="8">The sequence shown here is derived from an EMBL/GenBank/DDBJ whole genome shotgun (WGS) entry which is preliminary data.</text>
</comment>
<dbReference type="PROSITE" id="PS50850">
    <property type="entry name" value="MFS"/>
    <property type="match status" value="1"/>
</dbReference>
<feature type="transmembrane region" description="Helical" evidence="6">
    <location>
        <begin position="342"/>
        <end position="361"/>
    </location>
</feature>
<dbReference type="EMBL" id="FOZN01000002">
    <property type="protein sequence ID" value="SFS11559.1"/>
    <property type="molecule type" value="Genomic_DNA"/>
</dbReference>
<feature type="transmembrane region" description="Helical" evidence="6">
    <location>
        <begin position="142"/>
        <end position="165"/>
    </location>
</feature>
<evidence type="ECO:0000256" key="4">
    <source>
        <dbReference type="ARBA" id="ARBA00022989"/>
    </source>
</evidence>
<comment type="subcellular location">
    <subcellularLocation>
        <location evidence="1">Cell membrane</location>
        <topology evidence="1">Multi-pass membrane protein</topology>
    </subcellularLocation>
</comment>
<dbReference type="InterPro" id="IPR011701">
    <property type="entry name" value="MFS"/>
</dbReference>
<evidence type="ECO:0000313" key="9">
    <source>
        <dbReference type="Proteomes" id="UP000198506"/>
    </source>
</evidence>